<dbReference type="AlphaFoldDB" id="A0A3M0JLQ0"/>
<accession>A0A3M0JLQ0</accession>
<gene>
    <name evidence="1" type="ORF">DUI87_21134</name>
</gene>
<keyword evidence="2" id="KW-1185">Reference proteome</keyword>
<reference evidence="1 2" key="1">
    <citation type="submission" date="2018-07" db="EMBL/GenBank/DDBJ databases">
        <title>A high quality draft genome assembly of the barn swallow (H. rustica rustica).</title>
        <authorList>
            <person name="Formenti G."/>
            <person name="Chiara M."/>
            <person name="Poveda L."/>
            <person name="Francoijs K.-J."/>
            <person name="Bonisoli-Alquati A."/>
            <person name="Canova L."/>
            <person name="Gianfranceschi L."/>
            <person name="Horner D.S."/>
            <person name="Saino N."/>
        </authorList>
    </citation>
    <scope>NUCLEOTIDE SEQUENCE [LARGE SCALE GENOMIC DNA]</scope>
    <source>
        <strain evidence="1">Chelidonia</strain>
        <tissue evidence="1">Blood</tissue>
    </source>
</reference>
<protein>
    <submittedName>
        <fullName evidence="1">Uncharacterized protein</fullName>
    </submittedName>
</protein>
<evidence type="ECO:0000313" key="2">
    <source>
        <dbReference type="Proteomes" id="UP000269221"/>
    </source>
</evidence>
<name>A0A3M0JLQ0_HIRRU</name>
<proteinExistence type="predicted"/>
<comment type="caution">
    <text evidence="1">The sequence shown here is derived from an EMBL/GenBank/DDBJ whole genome shotgun (WGS) entry which is preliminary data.</text>
</comment>
<evidence type="ECO:0000313" key="1">
    <source>
        <dbReference type="EMBL" id="RMC01972.1"/>
    </source>
</evidence>
<organism evidence="1 2">
    <name type="scientific">Hirundo rustica rustica</name>
    <dbReference type="NCBI Taxonomy" id="333673"/>
    <lineage>
        <taxon>Eukaryota</taxon>
        <taxon>Metazoa</taxon>
        <taxon>Chordata</taxon>
        <taxon>Craniata</taxon>
        <taxon>Vertebrata</taxon>
        <taxon>Euteleostomi</taxon>
        <taxon>Archelosauria</taxon>
        <taxon>Archosauria</taxon>
        <taxon>Dinosauria</taxon>
        <taxon>Saurischia</taxon>
        <taxon>Theropoda</taxon>
        <taxon>Coelurosauria</taxon>
        <taxon>Aves</taxon>
        <taxon>Neognathae</taxon>
        <taxon>Neoaves</taxon>
        <taxon>Telluraves</taxon>
        <taxon>Australaves</taxon>
        <taxon>Passeriformes</taxon>
        <taxon>Sylvioidea</taxon>
        <taxon>Hirundinidae</taxon>
        <taxon>Hirundo</taxon>
    </lineage>
</organism>
<sequence length="192" mass="21143">MLTNQCLQSGGSRFAYLCKILETNVSNLHFSGVGSRMGGGVGQNRDCIRPDTLTTEVSLAKTTNLTGALETHFSTPDPSHLAKWKYEVINILGPGGWAKERFPIFTQGQIVGLFGMSTGQDLGFDDPCASLDTQSILWLYDSPMGQICLFDLGIFFSYTLLKCHFIVYLGSGTDLSNKKRQHMESRIFGSKL</sequence>
<dbReference type="EMBL" id="QRBI01000134">
    <property type="protein sequence ID" value="RMC01972.1"/>
    <property type="molecule type" value="Genomic_DNA"/>
</dbReference>
<dbReference type="Proteomes" id="UP000269221">
    <property type="component" value="Unassembled WGS sequence"/>
</dbReference>